<evidence type="ECO:0000313" key="2">
    <source>
        <dbReference type="EMBL" id="KAJ1174298.1"/>
    </source>
</evidence>
<organism evidence="2 3">
    <name type="scientific">Pleurodeles waltl</name>
    <name type="common">Iberian ribbed newt</name>
    <dbReference type="NCBI Taxonomy" id="8319"/>
    <lineage>
        <taxon>Eukaryota</taxon>
        <taxon>Metazoa</taxon>
        <taxon>Chordata</taxon>
        <taxon>Craniata</taxon>
        <taxon>Vertebrata</taxon>
        <taxon>Euteleostomi</taxon>
        <taxon>Amphibia</taxon>
        <taxon>Batrachia</taxon>
        <taxon>Caudata</taxon>
        <taxon>Salamandroidea</taxon>
        <taxon>Salamandridae</taxon>
        <taxon>Pleurodelinae</taxon>
        <taxon>Pleurodeles</taxon>
    </lineage>
</organism>
<feature type="region of interest" description="Disordered" evidence="1">
    <location>
        <begin position="1"/>
        <end position="83"/>
    </location>
</feature>
<dbReference type="Proteomes" id="UP001066276">
    <property type="component" value="Chromosome 4_1"/>
</dbReference>
<name>A0AAV7TCZ4_PLEWA</name>
<comment type="caution">
    <text evidence="2">The sequence shown here is derived from an EMBL/GenBank/DDBJ whole genome shotgun (WGS) entry which is preliminary data.</text>
</comment>
<keyword evidence="3" id="KW-1185">Reference proteome</keyword>
<proteinExistence type="predicted"/>
<feature type="compositionally biased region" description="Basic residues" evidence="1">
    <location>
        <begin position="35"/>
        <end position="49"/>
    </location>
</feature>
<protein>
    <submittedName>
        <fullName evidence="2">Uncharacterized protein</fullName>
    </submittedName>
</protein>
<evidence type="ECO:0000256" key="1">
    <source>
        <dbReference type="SAM" id="MobiDB-lite"/>
    </source>
</evidence>
<dbReference type="AlphaFoldDB" id="A0AAV7TCZ4"/>
<sequence>MDACECSGGARAGSLRPERHNRKPRAPGGAAGKRSSQRSRGPVRRRKGRHEGEKEPGTEWVGGGNNTKGRTEEGGGKERGGRG</sequence>
<dbReference type="EMBL" id="JANPWB010000007">
    <property type="protein sequence ID" value="KAJ1174298.1"/>
    <property type="molecule type" value="Genomic_DNA"/>
</dbReference>
<feature type="compositionally biased region" description="Basic and acidic residues" evidence="1">
    <location>
        <begin position="69"/>
        <end position="83"/>
    </location>
</feature>
<reference evidence="2" key="1">
    <citation type="journal article" date="2022" name="bioRxiv">
        <title>Sequencing and chromosome-scale assembly of the giantPleurodeles waltlgenome.</title>
        <authorList>
            <person name="Brown T."/>
            <person name="Elewa A."/>
            <person name="Iarovenko S."/>
            <person name="Subramanian E."/>
            <person name="Araus A.J."/>
            <person name="Petzold A."/>
            <person name="Susuki M."/>
            <person name="Suzuki K.-i.T."/>
            <person name="Hayashi T."/>
            <person name="Toyoda A."/>
            <person name="Oliveira C."/>
            <person name="Osipova E."/>
            <person name="Leigh N.D."/>
            <person name="Simon A."/>
            <person name="Yun M.H."/>
        </authorList>
    </citation>
    <scope>NUCLEOTIDE SEQUENCE</scope>
    <source>
        <strain evidence="2">20211129_DDA</strain>
        <tissue evidence="2">Liver</tissue>
    </source>
</reference>
<evidence type="ECO:0000313" key="3">
    <source>
        <dbReference type="Proteomes" id="UP001066276"/>
    </source>
</evidence>
<accession>A0AAV7TCZ4</accession>
<gene>
    <name evidence="2" type="ORF">NDU88_006120</name>
</gene>